<dbReference type="InterPro" id="IPR021109">
    <property type="entry name" value="Peptidase_aspartic_dom_sf"/>
</dbReference>
<keyword evidence="2" id="KW-0548">Nucleotidyltransferase</keyword>
<dbReference type="Proteomes" id="UP000046392">
    <property type="component" value="Unplaced"/>
</dbReference>
<keyword evidence="4" id="KW-0378">Hydrolase</keyword>
<evidence type="ECO:0000256" key="3">
    <source>
        <dbReference type="ARBA" id="ARBA00022722"/>
    </source>
</evidence>
<dbReference type="Gene3D" id="3.30.420.10">
    <property type="entry name" value="Ribonuclease H-like superfamily/Ribonuclease H"/>
    <property type="match status" value="1"/>
</dbReference>
<accession>A0A0N5BP41</accession>
<proteinExistence type="predicted"/>
<feature type="coiled-coil region" evidence="6">
    <location>
        <begin position="95"/>
        <end position="129"/>
    </location>
</feature>
<evidence type="ECO:0000256" key="4">
    <source>
        <dbReference type="ARBA" id="ARBA00022759"/>
    </source>
</evidence>
<keyword evidence="8" id="KW-1185">Reference proteome</keyword>
<evidence type="ECO:0000256" key="6">
    <source>
        <dbReference type="SAM" id="Coils"/>
    </source>
</evidence>
<dbReference type="InterPro" id="IPR036397">
    <property type="entry name" value="RNaseH_sf"/>
</dbReference>
<dbReference type="PROSITE" id="PS50158">
    <property type="entry name" value="ZF_CCHC"/>
    <property type="match status" value="1"/>
</dbReference>
<sequence>MAFKDLRFSKNQLDSAGTFYELMLLILKNKGMTDSNKDTTIESECKTELLSKLDLEVLKEIREDIQKSLEDSTTKEIMTSFKKLYMREDPDALRIINLFKNLNEKTSDLEFLKRETKMLEGLLSNLNGKQVAGLYALLKWDAPCGAEAAILSRIVSSEKVNTGDEMIHMIQSITAMTVTANITKTTTVGKVYNNVATKKSFRKKNDIRCFLCGKMGHIKSHCPEYTIQRKVKLIAEREVMDREESDDDLSSIGMIDQVGKVSNGKRRLLIDIEIDGRKMKAEADTGSPVSFVSKANFDNNCIQPTKRRFCGLEENEIKIYVYVADIDHGIIGLEELKSVGLINSLLQLVSIINEPGKDEKATNKFVERFPKLFSLGLGCYTGQLFRLKWKRESELLDKIKQCESEGLWCEEKYPISASSVICIIKKLESGVSTENIRFVSDFKCLNKNLKKNCFPLESVDVTLMKGISSKEVKSELLKYMPYVRIPTYFFSDQGRQFITEDVQQLVKRSEHQSSNGQAERFVGTIKNALKKMGPNKGTVEESLARVIISINNVECGIRKETPLNMIKKRMVHPLIKKDERTNNSKFKKGELVMFKKRKEDEWKSGVVDESVEKMVKIRRGLVQYLFHIDNVRKCNVNMNGLSLDSVMTKEKPISVSKCKNKRKIVDDHEKAPIRKFRVTKQRTDAFKYSK</sequence>
<organism evidence="8 9">
    <name type="scientific">Strongyloides papillosus</name>
    <name type="common">Intestinal threadworm</name>
    <dbReference type="NCBI Taxonomy" id="174720"/>
    <lineage>
        <taxon>Eukaryota</taxon>
        <taxon>Metazoa</taxon>
        <taxon>Ecdysozoa</taxon>
        <taxon>Nematoda</taxon>
        <taxon>Chromadorea</taxon>
        <taxon>Rhabditida</taxon>
        <taxon>Tylenchina</taxon>
        <taxon>Panagrolaimomorpha</taxon>
        <taxon>Strongyloidoidea</taxon>
        <taxon>Strongyloididae</taxon>
        <taxon>Strongyloides</taxon>
    </lineage>
</organism>
<evidence type="ECO:0000313" key="9">
    <source>
        <dbReference type="WBParaSite" id="SPAL_0000766700.1"/>
    </source>
</evidence>
<dbReference type="PANTHER" id="PTHR37984">
    <property type="entry name" value="PROTEIN CBG26694"/>
    <property type="match status" value="1"/>
</dbReference>
<dbReference type="InterPro" id="IPR001878">
    <property type="entry name" value="Znf_CCHC"/>
</dbReference>
<dbReference type="AlphaFoldDB" id="A0A0N5BP41"/>
<dbReference type="GO" id="GO:0019899">
    <property type="term" value="F:enzyme binding"/>
    <property type="evidence" value="ECO:0007669"/>
    <property type="project" value="UniProtKB-ARBA"/>
</dbReference>
<dbReference type="GO" id="GO:0003676">
    <property type="term" value="F:nucleic acid binding"/>
    <property type="evidence" value="ECO:0007669"/>
    <property type="project" value="InterPro"/>
</dbReference>
<dbReference type="WBParaSite" id="SPAL_0000766700.1">
    <property type="protein sequence ID" value="SPAL_0000766700.1"/>
    <property type="gene ID" value="SPAL_0000766700"/>
</dbReference>
<keyword evidence="5" id="KW-0862">Zinc</keyword>
<dbReference type="GO" id="GO:0008270">
    <property type="term" value="F:zinc ion binding"/>
    <property type="evidence" value="ECO:0007669"/>
    <property type="project" value="UniProtKB-KW"/>
</dbReference>
<dbReference type="InterPro" id="IPR036875">
    <property type="entry name" value="Znf_CCHC_sf"/>
</dbReference>
<keyword evidence="6" id="KW-0175">Coiled coil</keyword>
<dbReference type="SUPFAM" id="SSF53098">
    <property type="entry name" value="Ribonuclease H-like"/>
    <property type="match status" value="1"/>
</dbReference>
<dbReference type="SMART" id="SM00343">
    <property type="entry name" value="ZnF_C2HC"/>
    <property type="match status" value="1"/>
</dbReference>
<evidence type="ECO:0000256" key="5">
    <source>
        <dbReference type="PROSITE-ProRule" id="PRU00047"/>
    </source>
</evidence>
<dbReference type="SUPFAM" id="SSF50630">
    <property type="entry name" value="Acid proteases"/>
    <property type="match status" value="1"/>
</dbReference>
<evidence type="ECO:0000259" key="7">
    <source>
        <dbReference type="PROSITE" id="PS50158"/>
    </source>
</evidence>
<evidence type="ECO:0000256" key="1">
    <source>
        <dbReference type="ARBA" id="ARBA00022679"/>
    </source>
</evidence>
<reference evidence="9" key="1">
    <citation type="submission" date="2017-02" db="UniProtKB">
        <authorList>
            <consortium name="WormBaseParasite"/>
        </authorList>
    </citation>
    <scope>IDENTIFICATION</scope>
</reference>
<keyword evidence="5" id="KW-0863">Zinc-finger</keyword>
<evidence type="ECO:0000313" key="8">
    <source>
        <dbReference type="Proteomes" id="UP000046392"/>
    </source>
</evidence>
<dbReference type="PANTHER" id="PTHR37984:SF5">
    <property type="entry name" value="PROTEIN NYNRIN-LIKE"/>
    <property type="match status" value="1"/>
</dbReference>
<keyword evidence="4" id="KW-0255">Endonuclease</keyword>
<dbReference type="STRING" id="174720.A0A0N5BP41"/>
<dbReference type="InterPro" id="IPR012337">
    <property type="entry name" value="RNaseH-like_sf"/>
</dbReference>
<dbReference type="GO" id="GO:0004519">
    <property type="term" value="F:endonuclease activity"/>
    <property type="evidence" value="ECO:0007669"/>
    <property type="project" value="UniProtKB-KW"/>
</dbReference>
<keyword evidence="3" id="KW-0540">Nuclease</keyword>
<name>A0A0N5BP41_STREA</name>
<evidence type="ECO:0000256" key="2">
    <source>
        <dbReference type="ARBA" id="ARBA00022695"/>
    </source>
</evidence>
<keyword evidence="5" id="KW-0479">Metal-binding</keyword>
<dbReference type="InterPro" id="IPR050951">
    <property type="entry name" value="Retrovirus_Pol_polyprotein"/>
</dbReference>
<feature type="domain" description="CCHC-type" evidence="7">
    <location>
        <begin position="208"/>
        <end position="224"/>
    </location>
</feature>
<dbReference type="SUPFAM" id="SSF57756">
    <property type="entry name" value="Retrovirus zinc finger-like domains"/>
    <property type="match status" value="1"/>
</dbReference>
<keyword evidence="1" id="KW-0808">Transferase</keyword>
<protein>
    <submittedName>
        <fullName evidence="9">CCHC-type domain-containing protein</fullName>
    </submittedName>
</protein>
<dbReference type="GO" id="GO:0016779">
    <property type="term" value="F:nucleotidyltransferase activity"/>
    <property type="evidence" value="ECO:0007669"/>
    <property type="project" value="UniProtKB-KW"/>
</dbReference>